<dbReference type="AlphaFoldDB" id="A0A9D3VMA5"/>
<dbReference type="Proteomes" id="UP000828251">
    <property type="component" value="Unassembled WGS sequence"/>
</dbReference>
<keyword evidence="3" id="KW-1185">Reference proteome</keyword>
<evidence type="ECO:0000313" key="2">
    <source>
        <dbReference type="EMBL" id="KAH1090134.1"/>
    </source>
</evidence>
<dbReference type="OrthoDB" id="1936608at2759"/>
<name>A0A9D3VMA5_9ROSI</name>
<evidence type="ECO:0000259" key="1">
    <source>
        <dbReference type="Pfam" id="PF00078"/>
    </source>
</evidence>
<gene>
    <name evidence="2" type="ORF">J1N35_017391</name>
</gene>
<protein>
    <recommendedName>
        <fullName evidence="1">Reverse transcriptase domain-containing protein</fullName>
    </recommendedName>
</protein>
<dbReference type="SUPFAM" id="SSF56672">
    <property type="entry name" value="DNA/RNA polymerases"/>
    <property type="match status" value="1"/>
</dbReference>
<sequence>MAIYNEGKILEALKGMDPTKASRADGFPAMFYQQYWHIIGKDTCDFCLDILNNRNSLDEIKMTYLVLIPKTANPTNLKNYRPISLCTVIYKIIAKTVANRLQNILNGCIDEAQNAFVPGRIISDNVLLAYDRVEWYFIRGIMANMGLEDGFTNFILHCLNSVKYSILINGEVGSNFRSSRGLRQGDLLSPYLFLFCGEGLSTLMRLASQEMRILGAKVCTSAPPITHLMFADDCILFGEVSNRGISLLKEILEVCEACSGQCVNFEKSTAFFNSNVGVQDKNLVFQILKVRCSTNPEKYLGLPNLVGRNKKLAFQNLKDRLKQKINSWSLRHISQGGREVFIKSILQAIPSYTMACFLLPKALCSELENIMGSFLWRKKYGKRGMH</sequence>
<dbReference type="PANTHER" id="PTHR46890">
    <property type="entry name" value="NON-LTR RETROLELEMENT REVERSE TRANSCRIPTASE-LIKE PROTEIN-RELATED"/>
    <property type="match status" value="1"/>
</dbReference>
<organism evidence="2 3">
    <name type="scientific">Gossypium stocksii</name>
    <dbReference type="NCBI Taxonomy" id="47602"/>
    <lineage>
        <taxon>Eukaryota</taxon>
        <taxon>Viridiplantae</taxon>
        <taxon>Streptophyta</taxon>
        <taxon>Embryophyta</taxon>
        <taxon>Tracheophyta</taxon>
        <taxon>Spermatophyta</taxon>
        <taxon>Magnoliopsida</taxon>
        <taxon>eudicotyledons</taxon>
        <taxon>Gunneridae</taxon>
        <taxon>Pentapetalae</taxon>
        <taxon>rosids</taxon>
        <taxon>malvids</taxon>
        <taxon>Malvales</taxon>
        <taxon>Malvaceae</taxon>
        <taxon>Malvoideae</taxon>
        <taxon>Gossypium</taxon>
    </lineage>
</organism>
<comment type="caution">
    <text evidence="2">The sequence shown here is derived from an EMBL/GenBank/DDBJ whole genome shotgun (WGS) entry which is preliminary data.</text>
</comment>
<accession>A0A9D3VMA5</accession>
<dbReference type="EMBL" id="JAIQCV010000006">
    <property type="protein sequence ID" value="KAH1090134.1"/>
    <property type="molecule type" value="Genomic_DNA"/>
</dbReference>
<dbReference type="CDD" id="cd01650">
    <property type="entry name" value="RT_nLTR_like"/>
    <property type="match status" value="1"/>
</dbReference>
<dbReference type="PANTHER" id="PTHR46890:SF48">
    <property type="entry name" value="RNA-DIRECTED DNA POLYMERASE"/>
    <property type="match status" value="1"/>
</dbReference>
<dbReference type="InterPro" id="IPR000477">
    <property type="entry name" value="RT_dom"/>
</dbReference>
<dbReference type="Pfam" id="PF00078">
    <property type="entry name" value="RVT_1"/>
    <property type="match status" value="1"/>
</dbReference>
<dbReference type="InterPro" id="IPR043502">
    <property type="entry name" value="DNA/RNA_pol_sf"/>
</dbReference>
<dbReference type="InterPro" id="IPR052343">
    <property type="entry name" value="Retrotransposon-Effector_Assoc"/>
</dbReference>
<reference evidence="2 3" key="1">
    <citation type="journal article" date="2021" name="Plant Biotechnol. J.">
        <title>Multi-omics assisted identification of the key and species-specific regulatory components of drought-tolerant mechanisms in Gossypium stocksii.</title>
        <authorList>
            <person name="Yu D."/>
            <person name="Ke L."/>
            <person name="Zhang D."/>
            <person name="Wu Y."/>
            <person name="Sun Y."/>
            <person name="Mei J."/>
            <person name="Sun J."/>
            <person name="Sun Y."/>
        </authorList>
    </citation>
    <scope>NUCLEOTIDE SEQUENCE [LARGE SCALE GENOMIC DNA]</scope>
    <source>
        <strain evidence="3">cv. E1</strain>
        <tissue evidence="2">Leaf</tissue>
    </source>
</reference>
<proteinExistence type="predicted"/>
<evidence type="ECO:0000313" key="3">
    <source>
        <dbReference type="Proteomes" id="UP000828251"/>
    </source>
</evidence>
<feature type="domain" description="Reverse transcriptase" evidence="1">
    <location>
        <begin position="68"/>
        <end position="302"/>
    </location>
</feature>